<accession>A0A072NUB6</accession>
<gene>
    <name evidence="3" type="ORF">M670_00494</name>
</gene>
<dbReference type="SUPFAM" id="SSF47413">
    <property type="entry name" value="lambda repressor-like DNA-binding domains"/>
    <property type="match status" value="1"/>
</dbReference>
<dbReference type="RefSeq" id="WP_035192902.1">
    <property type="nucleotide sequence ID" value="NZ_JJRY01000001.1"/>
</dbReference>
<dbReference type="OrthoDB" id="72638at2"/>
<evidence type="ECO:0000256" key="1">
    <source>
        <dbReference type="ARBA" id="ARBA00023125"/>
    </source>
</evidence>
<comment type="caution">
    <text evidence="3">The sequence shown here is derived from an EMBL/GenBank/DDBJ whole genome shotgun (WGS) entry which is preliminary data.</text>
</comment>
<sequence length="143" mass="16624">MLAERIKKRRKEKKLTQEYMAEKLGITRQGYGHYETGRNEPDNQALLKIADILECSVNYLLGTSDNPTQTTSKSDDYNPLEEINKIIKDLGLEEGASGFFDIEKWKQFGPEDVEEIRRHFEWVAHKAKEKKYNPDENDTDGLE</sequence>
<evidence type="ECO:0000313" key="3">
    <source>
        <dbReference type="EMBL" id="KEF40468.1"/>
    </source>
</evidence>
<proteinExistence type="predicted"/>
<reference evidence="3 4" key="1">
    <citation type="submission" date="2014-04" db="EMBL/GenBank/DDBJ databases">
        <title>Draft genome sequence of Bacillus azotoformans MEV2011, a (co-) denitrifying strain unable to grow in the presence of oxygen.</title>
        <authorList>
            <person name="Nielsen M."/>
            <person name="Schreiber L."/>
            <person name="Finster K."/>
            <person name="Schramm A."/>
        </authorList>
    </citation>
    <scope>NUCLEOTIDE SEQUENCE [LARGE SCALE GENOMIC DNA]</scope>
    <source>
        <strain evidence="3 4">MEV2011</strain>
    </source>
</reference>
<evidence type="ECO:0000259" key="2">
    <source>
        <dbReference type="PROSITE" id="PS50943"/>
    </source>
</evidence>
<dbReference type="InterPro" id="IPR001387">
    <property type="entry name" value="Cro/C1-type_HTH"/>
</dbReference>
<dbReference type="Gene3D" id="1.10.260.40">
    <property type="entry name" value="lambda repressor-like DNA-binding domains"/>
    <property type="match status" value="1"/>
</dbReference>
<protein>
    <submittedName>
        <fullName evidence="3">Putative transcriptional regulator</fullName>
    </submittedName>
</protein>
<organism evidence="3 4">
    <name type="scientific">Schinkia azotoformans MEV2011</name>
    <dbReference type="NCBI Taxonomy" id="1348973"/>
    <lineage>
        <taxon>Bacteria</taxon>
        <taxon>Bacillati</taxon>
        <taxon>Bacillota</taxon>
        <taxon>Bacilli</taxon>
        <taxon>Bacillales</taxon>
        <taxon>Bacillaceae</taxon>
        <taxon>Calidifontibacillus/Schinkia group</taxon>
        <taxon>Schinkia</taxon>
    </lineage>
</organism>
<dbReference type="CDD" id="cd00093">
    <property type="entry name" value="HTH_XRE"/>
    <property type="match status" value="1"/>
</dbReference>
<dbReference type="InterPro" id="IPR010982">
    <property type="entry name" value="Lambda_DNA-bd_dom_sf"/>
</dbReference>
<dbReference type="EMBL" id="JJRY01000001">
    <property type="protein sequence ID" value="KEF40468.1"/>
    <property type="molecule type" value="Genomic_DNA"/>
</dbReference>
<name>A0A072NUB6_SCHAZ</name>
<evidence type="ECO:0000313" key="4">
    <source>
        <dbReference type="Proteomes" id="UP000027936"/>
    </source>
</evidence>
<dbReference type="GO" id="GO:0003677">
    <property type="term" value="F:DNA binding"/>
    <property type="evidence" value="ECO:0007669"/>
    <property type="project" value="UniProtKB-KW"/>
</dbReference>
<dbReference type="PANTHER" id="PTHR46558">
    <property type="entry name" value="TRACRIPTIONAL REGULATORY PROTEIN-RELATED-RELATED"/>
    <property type="match status" value="1"/>
</dbReference>
<feature type="domain" description="HTH cro/C1-type" evidence="2">
    <location>
        <begin position="6"/>
        <end position="60"/>
    </location>
</feature>
<keyword evidence="1" id="KW-0238">DNA-binding</keyword>
<dbReference type="Pfam" id="PF01381">
    <property type="entry name" value="HTH_3"/>
    <property type="match status" value="1"/>
</dbReference>
<dbReference type="Proteomes" id="UP000027936">
    <property type="component" value="Unassembled WGS sequence"/>
</dbReference>
<dbReference type="SMART" id="SM00530">
    <property type="entry name" value="HTH_XRE"/>
    <property type="match status" value="1"/>
</dbReference>
<dbReference type="PROSITE" id="PS50943">
    <property type="entry name" value="HTH_CROC1"/>
    <property type="match status" value="1"/>
</dbReference>
<dbReference type="PATRIC" id="fig|1348973.3.peg.480"/>
<dbReference type="PANTHER" id="PTHR46558:SF14">
    <property type="entry name" value="HTH-TYPE TRANSCRIPTIONAL REGULATOR ANSR"/>
    <property type="match status" value="1"/>
</dbReference>
<dbReference type="AlphaFoldDB" id="A0A072NUB6"/>